<dbReference type="EMBL" id="LXQA010086637">
    <property type="protein sequence ID" value="MCI13049.1"/>
    <property type="molecule type" value="Genomic_DNA"/>
</dbReference>
<organism evidence="1 2">
    <name type="scientific">Trifolium medium</name>
    <dbReference type="NCBI Taxonomy" id="97028"/>
    <lineage>
        <taxon>Eukaryota</taxon>
        <taxon>Viridiplantae</taxon>
        <taxon>Streptophyta</taxon>
        <taxon>Embryophyta</taxon>
        <taxon>Tracheophyta</taxon>
        <taxon>Spermatophyta</taxon>
        <taxon>Magnoliopsida</taxon>
        <taxon>eudicotyledons</taxon>
        <taxon>Gunneridae</taxon>
        <taxon>Pentapetalae</taxon>
        <taxon>rosids</taxon>
        <taxon>fabids</taxon>
        <taxon>Fabales</taxon>
        <taxon>Fabaceae</taxon>
        <taxon>Papilionoideae</taxon>
        <taxon>50 kb inversion clade</taxon>
        <taxon>NPAAA clade</taxon>
        <taxon>Hologalegina</taxon>
        <taxon>IRL clade</taxon>
        <taxon>Trifolieae</taxon>
        <taxon>Trifolium</taxon>
    </lineage>
</organism>
<dbReference type="AlphaFoldDB" id="A0A392PNI3"/>
<protein>
    <submittedName>
        <fullName evidence="1">Photosystem I P700 chlorophyll a apoprotein</fullName>
    </submittedName>
</protein>
<evidence type="ECO:0000313" key="2">
    <source>
        <dbReference type="Proteomes" id="UP000265520"/>
    </source>
</evidence>
<dbReference type="Proteomes" id="UP000265520">
    <property type="component" value="Unassembled WGS sequence"/>
</dbReference>
<accession>A0A392PNI3</accession>
<proteinExistence type="predicted"/>
<keyword evidence="2" id="KW-1185">Reference proteome</keyword>
<reference evidence="1 2" key="1">
    <citation type="journal article" date="2018" name="Front. Plant Sci.">
        <title>Red Clover (Trifolium pratense) and Zigzag Clover (T. medium) - A Picture of Genomic Similarities and Differences.</title>
        <authorList>
            <person name="Dluhosova J."/>
            <person name="Istvanek J."/>
            <person name="Nedelnik J."/>
            <person name="Repkova J."/>
        </authorList>
    </citation>
    <scope>NUCLEOTIDE SEQUENCE [LARGE SCALE GENOMIC DNA]</scope>
    <source>
        <strain evidence="2">cv. 10/8</strain>
        <tissue evidence="1">Leaf</tissue>
    </source>
</reference>
<sequence length="71" mass="7974">MKLQNDNDVKNMFSVFSQYSTTGPIELDAALVIYIQDSCSSLIRPRTFDEIAACMVEPENDEDEVVNLSDP</sequence>
<evidence type="ECO:0000313" key="1">
    <source>
        <dbReference type="EMBL" id="MCI13049.1"/>
    </source>
</evidence>
<comment type="caution">
    <text evidence="1">The sequence shown here is derived from an EMBL/GenBank/DDBJ whole genome shotgun (WGS) entry which is preliminary data.</text>
</comment>
<name>A0A392PNI3_9FABA</name>